<dbReference type="InterPro" id="IPR008927">
    <property type="entry name" value="6-PGluconate_DH-like_C_sf"/>
</dbReference>
<evidence type="ECO:0000256" key="4">
    <source>
        <dbReference type="ARBA" id="ARBA00013014"/>
    </source>
</evidence>
<dbReference type="InterPro" id="IPR036291">
    <property type="entry name" value="NAD(P)-bd_dom_sf"/>
</dbReference>
<dbReference type="UniPathway" id="UPA00028">
    <property type="reaction ID" value="UER00004"/>
</dbReference>
<keyword evidence="7" id="KW-0521">NADP</keyword>
<dbReference type="InterPro" id="IPR013752">
    <property type="entry name" value="KPA_reductase"/>
</dbReference>
<evidence type="ECO:0000256" key="5">
    <source>
        <dbReference type="ARBA" id="ARBA00019465"/>
    </source>
</evidence>
<organism evidence="13 14">
    <name type="scientific">Limnohabitans planktonicus II-D5</name>
    <dbReference type="NCBI Taxonomy" id="1293045"/>
    <lineage>
        <taxon>Bacteria</taxon>
        <taxon>Pseudomonadati</taxon>
        <taxon>Pseudomonadota</taxon>
        <taxon>Betaproteobacteria</taxon>
        <taxon>Burkholderiales</taxon>
        <taxon>Comamonadaceae</taxon>
        <taxon>Limnohabitans</taxon>
    </lineage>
</organism>
<proteinExistence type="inferred from homology"/>
<dbReference type="InterPro" id="IPR013328">
    <property type="entry name" value="6PGD_dom2"/>
</dbReference>
<reference evidence="13" key="1">
    <citation type="submission" date="2017-04" db="EMBL/GenBank/DDBJ databases">
        <title>Unexpected and diverse lifestyles within the genus Limnohabitans.</title>
        <authorList>
            <person name="Kasalicky V."/>
            <person name="Mehrshad M."/>
            <person name="Andrei S.-A."/>
            <person name="Salcher M."/>
            <person name="Kratochvilova H."/>
            <person name="Simek K."/>
            <person name="Ghai R."/>
        </authorList>
    </citation>
    <scope>NUCLEOTIDE SEQUENCE [LARGE SCALE GENOMIC DNA]</scope>
    <source>
        <strain evidence="13">II-D5</strain>
    </source>
</reference>
<evidence type="ECO:0000313" key="14">
    <source>
        <dbReference type="Proteomes" id="UP000037507"/>
    </source>
</evidence>
<dbReference type="Gene3D" id="3.40.50.720">
    <property type="entry name" value="NAD(P)-binding Rossmann-like Domain"/>
    <property type="match status" value="1"/>
</dbReference>
<evidence type="ECO:0000256" key="3">
    <source>
        <dbReference type="ARBA" id="ARBA00007870"/>
    </source>
</evidence>
<dbReference type="Gene3D" id="1.10.1040.10">
    <property type="entry name" value="N-(1-d-carboxylethyl)-l-norvaline Dehydrogenase, domain 2"/>
    <property type="match status" value="1"/>
</dbReference>
<feature type="domain" description="Ketopantoate reductase N-terminal" evidence="11">
    <location>
        <begin position="13"/>
        <end position="114"/>
    </location>
</feature>
<keyword evidence="8" id="KW-0560">Oxidoreductase</keyword>
<dbReference type="FunFam" id="3.40.50.720:FF:000307">
    <property type="entry name" value="2-dehydropantoate 2-reductase"/>
    <property type="match status" value="1"/>
</dbReference>
<dbReference type="GO" id="GO:0005737">
    <property type="term" value="C:cytoplasm"/>
    <property type="evidence" value="ECO:0007669"/>
    <property type="project" value="TreeGrafter"/>
</dbReference>
<dbReference type="EC" id="1.1.1.169" evidence="4"/>
<dbReference type="InterPro" id="IPR013332">
    <property type="entry name" value="KPR_N"/>
</dbReference>
<evidence type="ECO:0000256" key="2">
    <source>
        <dbReference type="ARBA" id="ARBA00004994"/>
    </source>
</evidence>
<comment type="function">
    <text evidence="1">Catalyzes the NADPH-dependent reduction of ketopantoate into pantoic acid.</text>
</comment>
<dbReference type="PANTHER" id="PTHR21708">
    <property type="entry name" value="PROBABLE 2-DEHYDROPANTOATE 2-REDUCTASE"/>
    <property type="match status" value="1"/>
</dbReference>
<comment type="similarity">
    <text evidence="3">Belongs to the ketopantoate reductase family.</text>
</comment>
<sequence>MNSIKNDMTYQKIAIVGAGAIGGWMGVHLAQAGAQLSVLARGETLSALQKNGLQLHQGGTLHTVPVKASNDAAAMGVQDLVVISVKAPALASVAEQVGPLIGPNTVVLTAMNGVPWWFLQGFGGPVAGRSLNSVDPEGIIARALPDQHIIGCVVHASCSVDAPGVIRHHFGDGLIVGEPSGQVTPRAQALTALLQQAGFKATLSPQIQKDIWYKLWGNMTVNPVSAITGATTDLIMDDPLVRAFISSVMLEAKAIGANIGIPIEQQPEDRHVVTRKLGAFRTSMLQDVKAGKPVELDALVGAVRELGQLTDLPTPFTDALLGISRLHARGLGLYPARN</sequence>
<feature type="domain" description="Ketopantoate reductase C-terminal" evidence="12">
    <location>
        <begin position="207"/>
        <end position="325"/>
    </location>
</feature>
<evidence type="ECO:0000313" key="13">
    <source>
        <dbReference type="EMBL" id="PVE44713.1"/>
    </source>
</evidence>
<dbReference type="NCBIfam" id="NF005089">
    <property type="entry name" value="PRK06522.1-4"/>
    <property type="match status" value="1"/>
</dbReference>
<dbReference type="GO" id="GO:0015940">
    <property type="term" value="P:pantothenate biosynthetic process"/>
    <property type="evidence" value="ECO:0007669"/>
    <property type="project" value="UniProtKB-UniPathway"/>
</dbReference>
<comment type="caution">
    <text evidence="13">The sequence shown here is derived from an EMBL/GenBank/DDBJ whole genome shotgun (WGS) entry which is preliminary data.</text>
</comment>
<accession>A0A2T7UJ65</accession>
<dbReference type="FunFam" id="1.10.1040.10:FF:000017">
    <property type="entry name" value="2-dehydropantoate 2-reductase"/>
    <property type="match status" value="1"/>
</dbReference>
<dbReference type="SUPFAM" id="SSF51735">
    <property type="entry name" value="NAD(P)-binding Rossmann-fold domains"/>
    <property type="match status" value="1"/>
</dbReference>
<name>A0A2T7UJ65_9BURK</name>
<protein>
    <recommendedName>
        <fullName evidence="5">2-dehydropantoate 2-reductase</fullName>
        <ecNumber evidence="4">1.1.1.169</ecNumber>
    </recommendedName>
    <alternativeName>
        <fullName evidence="9">Ketopantoate reductase</fullName>
    </alternativeName>
</protein>
<dbReference type="Pfam" id="PF02558">
    <property type="entry name" value="ApbA"/>
    <property type="match status" value="1"/>
</dbReference>
<evidence type="ECO:0000256" key="7">
    <source>
        <dbReference type="ARBA" id="ARBA00022857"/>
    </source>
</evidence>
<keyword evidence="14" id="KW-1185">Reference proteome</keyword>
<gene>
    <name evidence="13" type="ORF">H663_001490</name>
</gene>
<evidence type="ECO:0000256" key="6">
    <source>
        <dbReference type="ARBA" id="ARBA00022655"/>
    </source>
</evidence>
<evidence type="ECO:0000256" key="10">
    <source>
        <dbReference type="ARBA" id="ARBA00048793"/>
    </source>
</evidence>
<dbReference type="STRING" id="1293045.H663_10195"/>
<evidence type="ECO:0000259" key="12">
    <source>
        <dbReference type="Pfam" id="PF08546"/>
    </source>
</evidence>
<evidence type="ECO:0000259" key="11">
    <source>
        <dbReference type="Pfam" id="PF02558"/>
    </source>
</evidence>
<dbReference type="GO" id="GO:0008677">
    <property type="term" value="F:2-dehydropantoate 2-reductase activity"/>
    <property type="evidence" value="ECO:0007669"/>
    <property type="project" value="UniProtKB-EC"/>
</dbReference>
<keyword evidence="6" id="KW-0566">Pantothenate biosynthesis</keyword>
<dbReference type="InterPro" id="IPR051402">
    <property type="entry name" value="KPR-Related"/>
</dbReference>
<dbReference type="EMBL" id="LFYT02000001">
    <property type="protein sequence ID" value="PVE44713.1"/>
    <property type="molecule type" value="Genomic_DNA"/>
</dbReference>
<dbReference type="PANTHER" id="PTHR21708:SF45">
    <property type="entry name" value="2-DEHYDROPANTOATE 2-REDUCTASE"/>
    <property type="match status" value="1"/>
</dbReference>
<comment type="catalytic activity">
    <reaction evidence="10">
        <text>(R)-pantoate + NADP(+) = 2-dehydropantoate + NADPH + H(+)</text>
        <dbReference type="Rhea" id="RHEA:16233"/>
        <dbReference type="ChEBI" id="CHEBI:11561"/>
        <dbReference type="ChEBI" id="CHEBI:15378"/>
        <dbReference type="ChEBI" id="CHEBI:15980"/>
        <dbReference type="ChEBI" id="CHEBI:57783"/>
        <dbReference type="ChEBI" id="CHEBI:58349"/>
        <dbReference type="EC" id="1.1.1.169"/>
    </reaction>
</comment>
<dbReference type="Pfam" id="PF08546">
    <property type="entry name" value="ApbA_C"/>
    <property type="match status" value="1"/>
</dbReference>
<evidence type="ECO:0000256" key="1">
    <source>
        <dbReference type="ARBA" id="ARBA00002919"/>
    </source>
</evidence>
<dbReference type="Proteomes" id="UP000037507">
    <property type="component" value="Unassembled WGS sequence"/>
</dbReference>
<dbReference type="SUPFAM" id="SSF48179">
    <property type="entry name" value="6-phosphogluconate dehydrogenase C-terminal domain-like"/>
    <property type="match status" value="1"/>
</dbReference>
<comment type="pathway">
    <text evidence="2">Cofactor biosynthesis; (R)-pantothenate biosynthesis; (R)-pantoate from 3-methyl-2-oxobutanoate: step 2/2.</text>
</comment>
<dbReference type="AlphaFoldDB" id="A0A2T7UJ65"/>
<evidence type="ECO:0000256" key="9">
    <source>
        <dbReference type="ARBA" id="ARBA00032024"/>
    </source>
</evidence>
<evidence type="ECO:0000256" key="8">
    <source>
        <dbReference type="ARBA" id="ARBA00023002"/>
    </source>
</evidence>